<gene>
    <name evidence="4" type="ORF">SAMN05444285_11218</name>
</gene>
<evidence type="ECO:0000313" key="5">
    <source>
        <dbReference type="Proteomes" id="UP000181981"/>
    </source>
</evidence>
<dbReference type="InterPro" id="IPR019282">
    <property type="entry name" value="Glycoamylase-like_cons_dom"/>
</dbReference>
<evidence type="ECO:0000259" key="3">
    <source>
        <dbReference type="Pfam" id="PF13205"/>
    </source>
</evidence>
<dbReference type="Pfam" id="PF10091">
    <property type="entry name" value="Glycoamylase"/>
    <property type="match status" value="1"/>
</dbReference>
<dbReference type="Gene3D" id="1.50.10.140">
    <property type="match status" value="1"/>
</dbReference>
<dbReference type="EMBL" id="FOHT01000012">
    <property type="protein sequence ID" value="SET39328.1"/>
    <property type="molecule type" value="Genomic_DNA"/>
</dbReference>
<dbReference type="Proteomes" id="UP000181981">
    <property type="component" value="Unassembled WGS sequence"/>
</dbReference>
<organism evidence="4 5">
    <name type="scientific">Draconibacterium orientale</name>
    <dbReference type="NCBI Taxonomy" id="1168034"/>
    <lineage>
        <taxon>Bacteria</taxon>
        <taxon>Pseudomonadati</taxon>
        <taxon>Bacteroidota</taxon>
        <taxon>Bacteroidia</taxon>
        <taxon>Marinilabiliales</taxon>
        <taxon>Prolixibacteraceae</taxon>
        <taxon>Draconibacterium</taxon>
    </lineage>
</organism>
<protein>
    <recommendedName>
        <fullName evidence="6">Glycoamylase-like domain-containing protein</fullName>
    </recommendedName>
</protein>
<evidence type="ECO:0000259" key="2">
    <source>
        <dbReference type="Pfam" id="PF10091"/>
    </source>
</evidence>
<dbReference type="InterPro" id="IPR032812">
    <property type="entry name" value="SbsA_Ig"/>
</dbReference>
<keyword evidence="1" id="KW-0732">Signal</keyword>
<accession>A0A1I0E2N8</accession>
<dbReference type="AlphaFoldDB" id="A0A1I0E2N8"/>
<feature type="domain" description="SbsA Ig-like" evidence="3">
    <location>
        <begin position="56"/>
        <end position="143"/>
    </location>
</feature>
<evidence type="ECO:0000313" key="4">
    <source>
        <dbReference type="EMBL" id="SET39328.1"/>
    </source>
</evidence>
<proteinExistence type="predicted"/>
<dbReference type="Pfam" id="PF13205">
    <property type="entry name" value="Big_5"/>
    <property type="match status" value="1"/>
</dbReference>
<sequence length="665" mass="74845">MLILMRIFHKLLLLFFVTGMIVSCSKDDPAEEQPTENLAITYAYIGETALSASGANSNVAIDETIEIRFNTAINTVSAEANINLFDADNNPLALTFSYFNSNQLVKIDHQDLDENATYTLTISSGLKGANEEPFNGQSYTFSTLTTPLVLESVQIDEVTYNPLSRILDINRKPVIQLQFNSAVSKDDISLYSSYSSNGASVASTVNQVNEQTISVEISQELEGFSKTVFSISSDIENRIGKPFDGLELNFYTQADTTPKFPQISDEELLTLVQRQTFKYFWDFAHPVSGLARERNTSGNTVTTGGSGFGIMAILVGIERGFITRKQGVDRLETIVDFLTDADRFYGVWPHWLNGETGQTIPFSSNDDGGDLVETAFMMQGLLTVRQYLNSGNSQESSLKDKINTLWETIEWDWYTQGGQDVLYWHWSENNDWAMNMKIRGWNEALIVYILAASSPTHTIDRDVYTKGWARDGDMINTDNNSYYGYTLPLRSDMGGPLFFSHYSFLGLDPRNLSDQYANYWEQNVTHSKINQAYCADNPQNYVAYSDECWGLTASDGYSGYSAHSPNNDRGVLTPTAALSSMPYTPEESMEALRYFYYTLGDKLWGEYGFYDAFDFTNGWVADSYLAIDQGPIVVMIENYRTNLLWDLFMSCPEVQAGLTKLDFTY</sequence>
<name>A0A1I0E2N8_9BACT</name>
<reference evidence="4 5" key="1">
    <citation type="submission" date="2016-10" db="EMBL/GenBank/DDBJ databases">
        <authorList>
            <person name="de Groot N.N."/>
        </authorList>
    </citation>
    <scope>NUCLEOTIDE SEQUENCE [LARGE SCALE GENOMIC DNA]</scope>
    <source>
        <strain evidence="4 5">DSM 25947</strain>
    </source>
</reference>
<evidence type="ECO:0000256" key="1">
    <source>
        <dbReference type="ARBA" id="ARBA00022729"/>
    </source>
</evidence>
<feature type="domain" description="Glycoamylase-like" evidence="2">
    <location>
        <begin position="437"/>
        <end position="652"/>
    </location>
</feature>
<evidence type="ECO:0008006" key="6">
    <source>
        <dbReference type="Google" id="ProtNLM"/>
    </source>
</evidence>
<dbReference type="PROSITE" id="PS51257">
    <property type="entry name" value="PROKAR_LIPOPROTEIN"/>
    <property type="match status" value="1"/>
</dbReference>